<feature type="region of interest" description="Disordered" evidence="1">
    <location>
        <begin position="16"/>
        <end position="41"/>
    </location>
</feature>
<sequence>MRPKCASRASEYCRSAGRQRADSQATHVHGLRDRRHGRRRAAALGAHARLTHTASTTRYRRFKALLSTFPADVCRARKAPRTPAAWS</sequence>
<proteinExistence type="predicted"/>
<comment type="caution">
    <text evidence="2">The sequence shown here is derived from an EMBL/GenBank/DDBJ whole genome shotgun (WGS) entry which is preliminary data.</text>
</comment>
<reference evidence="2 3" key="1">
    <citation type="journal article" date="2023" name="Arcadia Sci">
        <title>De novo assembly of a long-read Amblyomma americanum tick genome.</title>
        <authorList>
            <person name="Chou S."/>
            <person name="Poskanzer K.E."/>
            <person name="Rollins M."/>
            <person name="Thuy-Boun P.S."/>
        </authorList>
    </citation>
    <scope>NUCLEOTIDE SEQUENCE [LARGE SCALE GENOMIC DNA]</scope>
    <source>
        <strain evidence="2">F_SG_1</strain>
        <tissue evidence="2">Salivary glands</tissue>
    </source>
</reference>
<dbReference type="EMBL" id="JARKHS020012656">
    <property type="protein sequence ID" value="KAK8776676.1"/>
    <property type="molecule type" value="Genomic_DNA"/>
</dbReference>
<keyword evidence="3" id="KW-1185">Reference proteome</keyword>
<evidence type="ECO:0000313" key="3">
    <source>
        <dbReference type="Proteomes" id="UP001321473"/>
    </source>
</evidence>
<gene>
    <name evidence="2" type="ORF">V5799_029974</name>
</gene>
<accession>A0AAQ4EPK9</accession>
<organism evidence="2 3">
    <name type="scientific">Amblyomma americanum</name>
    <name type="common">Lone star tick</name>
    <dbReference type="NCBI Taxonomy" id="6943"/>
    <lineage>
        <taxon>Eukaryota</taxon>
        <taxon>Metazoa</taxon>
        <taxon>Ecdysozoa</taxon>
        <taxon>Arthropoda</taxon>
        <taxon>Chelicerata</taxon>
        <taxon>Arachnida</taxon>
        <taxon>Acari</taxon>
        <taxon>Parasitiformes</taxon>
        <taxon>Ixodida</taxon>
        <taxon>Ixodoidea</taxon>
        <taxon>Ixodidae</taxon>
        <taxon>Amblyomminae</taxon>
        <taxon>Amblyomma</taxon>
    </lineage>
</organism>
<dbReference type="AlphaFoldDB" id="A0AAQ4EPK9"/>
<evidence type="ECO:0000313" key="2">
    <source>
        <dbReference type="EMBL" id="KAK8776676.1"/>
    </source>
</evidence>
<dbReference type="Proteomes" id="UP001321473">
    <property type="component" value="Unassembled WGS sequence"/>
</dbReference>
<feature type="compositionally biased region" description="Basic residues" evidence="1">
    <location>
        <begin position="32"/>
        <end position="41"/>
    </location>
</feature>
<name>A0AAQ4EPK9_AMBAM</name>
<protein>
    <submittedName>
        <fullName evidence="2">Uncharacterized protein</fullName>
    </submittedName>
</protein>
<evidence type="ECO:0000256" key="1">
    <source>
        <dbReference type="SAM" id="MobiDB-lite"/>
    </source>
</evidence>